<evidence type="ECO:0000313" key="2">
    <source>
        <dbReference type="Proteomes" id="UP001221898"/>
    </source>
</evidence>
<keyword evidence="2" id="KW-1185">Reference proteome</keyword>
<name>A0AAD7SDE5_9TELE</name>
<dbReference type="Proteomes" id="UP001221898">
    <property type="component" value="Unassembled WGS sequence"/>
</dbReference>
<organism evidence="1 2">
    <name type="scientific">Aldrovandia affinis</name>
    <dbReference type="NCBI Taxonomy" id="143900"/>
    <lineage>
        <taxon>Eukaryota</taxon>
        <taxon>Metazoa</taxon>
        <taxon>Chordata</taxon>
        <taxon>Craniata</taxon>
        <taxon>Vertebrata</taxon>
        <taxon>Euteleostomi</taxon>
        <taxon>Actinopterygii</taxon>
        <taxon>Neopterygii</taxon>
        <taxon>Teleostei</taxon>
        <taxon>Notacanthiformes</taxon>
        <taxon>Halosauridae</taxon>
        <taxon>Aldrovandia</taxon>
    </lineage>
</organism>
<protein>
    <submittedName>
        <fullName evidence="1">Uncharacterized protein</fullName>
    </submittedName>
</protein>
<sequence>MKPCGGGDHIRVILYGDQVSVSPLRWSPHADAPGKACAFGQRCCHPPKLGGSALMPLARCCPGQRNLPPHWETVLVVEKLRLALCLRLLRHCQ</sequence>
<comment type="caution">
    <text evidence="1">The sequence shown here is derived from an EMBL/GenBank/DDBJ whole genome shotgun (WGS) entry which is preliminary data.</text>
</comment>
<proteinExistence type="predicted"/>
<gene>
    <name evidence="1" type="ORF">AAFF_G00397820</name>
</gene>
<accession>A0AAD7SDE5</accession>
<dbReference type="AlphaFoldDB" id="A0AAD7SDE5"/>
<evidence type="ECO:0000313" key="1">
    <source>
        <dbReference type="EMBL" id="KAJ8400399.1"/>
    </source>
</evidence>
<dbReference type="EMBL" id="JAINUG010000077">
    <property type="protein sequence ID" value="KAJ8400399.1"/>
    <property type="molecule type" value="Genomic_DNA"/>
</dbReference>
<reference evidence="1" key="1">
    <citation type="journal article" date="2023" name="Science">
        <title>Genome structures resolve the early diversification of teleost fishes.</title>
        <authorList>
            <person name="Parey E."/>
            <person name="Louis A."/>
            <person name="Montfort J."/>
            <person name="Bouchez O."/>
            <person name="Roques C."/>
            <person name="Iampietro C."/>
            <person name="Lluch J."/>
            <person name="Castinel A."/>
            <person name="Donnadieu C."/>
            <person name="Desvignes T."/>
            <person name="Floi Bucao C."/>
            <person name="Jouanno E."/>
            <person name="Wen M."/>
            <person name="Mejri S."/>
            <person name="Dirks R."/>
            <person name="Jansen H."/>
            <person name="Henkel C."/>
            <person name="Chen W.J."/>
            <person name="Zahm M."/>
            <person name="Cabau C."/>
            <person name="Klopp C."/>
            <person name="Thompson A.W."/>
            <person name="Robinson-Rechavi M."/>
            <person name="Braasch I."/>
            <person name="Lecointre G."/>
            <person name="Bobe J."/>
            <person name="Postlethwait J.H."/>
            <person name="Berthelot C."/>
            <person name="Roest Crollius H."/>
            <person name="Guiguen Y."/>
        </authorList>
    </citation>
    <scope>NUCLEOTIDE SEQUENCE</scope>
    <source>
        <strain evidence="1">NC1722</strain>
    </source>
</reference>